<dbReference type="OrthoDB" id="5572844at2759"/>
<evidence type="ECO:0000313" key="3">
    <source>
        <dbReference type="Proteomes" id="UP000053593"/>
    </source>
</evidence>
<organism evidence="2 3">
    <name type="scientific">Collybiopsis luxurians FD-317 M1</name>
    <dbReference type="NCBI Taxonomy" id="944289"/>
    <lineage>
        <taxon>Eukaryota</taxon>
        <taxon>Fungi</taxon>
        <taxon>Dikarya</taxon>
        <taxon>Basidiomycota</taxon>
        <taxon>Agaricomycotina</taxon>
        <taxon>Agaricomycetes</taxon>
        <taxon>Agaricomycetidae</taxon>
        <taxon>Agaricales</taxon>
        <taxon>Marasmiineae</taxon>
        <taxon>Omphalotaceae</taxon>
        <taxon>Collybiopsis</taxon>
        <taxon>Collybiopsis luxurians</taxon>
    </lineage>
</organism>
<dbReference type="Pfam" id="PF09729">
    <property type="entry name" value="Gti1_Pac2"/>
    <property type="match status" value="2"/>
</dbReference>
<keyword evidence="3" id="KW-1185">Reference proteome</keyword>
<dbReference type="EMBL" id="KN834787">
    <property type="protein sequence ID" value="KIK58001.1"/>
    <property type="molecule type" value="Genomic_DNA"/>
</dbReference>
<feature type="region of interest" description="Disordered" evidence="1">
    <location>
        <begin position="228"/>
        <end position="247"/>
    </location>
</feature>
<dbReference type="Proteomes" id="UP000053593">
    <property type="component" value="Unassembled WGS sequence"/>
</dbReference>
<dbReference type="PANTHER" id="PTHR28027">
    <property type="entry name" value="TRANSCRIPTIONAL REGULATOR MIT1"/>
    <property type="match status" value="1"/>
</dbReference>
<evidence type="ECO:0000256" key="1">
    <source>
        <dbReference type="SAM" id="MobiDB-lite"/>
    </source>
</evidence>
<gene>
    <name evidence="2" type="ORF">GYMLUDRAFT_246378</name>
</gene>
<evidence type="ECO:0000313" key="2">
    <source>
        <dbReference type="EMBL" id="KIK58001.1"/>
    </source>
</evidence>
<accession>A0A0D0BRZ0</accession>
<dbReference type="HOGENOM" id="CLU_028895_3_1_1"/>
<dbReference type="PANTHER" id="PTHR28027:SF2">
    <property type="entry name" value="TRANSCRIPTIONAL REGULATOR MIT1"/>
    <property type="match status" value="1"/>
</dbReference>
<sequence>MTSTPCSPDVPPFHGYVEATVDALRLLYAAQRGYIPRTTRPLNDPEKKYSIKSGAVFIFSVEESGIKQWIDGVSWSPPHIVGKFAVYKEINEGCGQGSNKEIKAMHNSLGLSSQSGGRLRPLGLIKKTITITIDGLDLHLISYYTQEDIRAGRLKMSQRPSSRLDIMKLDMPPNIFRRISFKMPPKVEVGADKTPQLFVKRHTSENGSMSGASITDKRLDPEMWTNNSGRNIDKISTNSGGAASSGPPTIFSGSEAFIVEGGEFNAANGNIKKSTVYNNCVFHVTFQR</sequence>
<protein>
    <submittedName>
        <fullName evidence="2">Uncharacterized protein</fullName>
    </submittedName>
</protein>
<dbReference type="GO" id="GO:0003677">
    <property type="term" value="F:DNA binding"/>
    <property type="evidence" value="ECO:0007669"/>
    <property type="project" value="TreeGrafter"/>
</dbReference>
<dbReference type="InterPro" id="IPR018608">
    <property type="entry name" value="Gti1/Pac2"/>
</dbReference>
<proteinExistence type="predicted"/>
<name>A0A0D0BRZ0_9AGAR</name>
<feature type="compositionally biased region" description="Polar residues" evidence="1">
    <location>
        <begin position="228"/>
        <end position="242"/>
    </location>
</feature>
<reference evidence="2 3" key="1">
    <citation type="submission" date="2014-04" db="EMBL/GenBank/DDBJ databases">
        <title>Evolutionary Origins and Diversification of the Mycorrhizal Mutualists.</title>
        <authorList>
            <consortium name="DOE Joint Genome Institute"/>
            <consortium name="Mycorrhizal Genomics Consortium"/>
            <person name="Kohler A."/>
            <person name="Kuo A."/>
            <person name="Nagy L.G."/>
            <person name="Floudas D."/>
            <person name="Copeland A."/>
            <person name="Barry K.W."/>
            <person name="Cichocki N."/>
            <person name="Veneault-Fourrey C."/>
            <person name="LaButti K."/>
            <person name="Lindquist E.A."/>
            <person name="Lipzen A."/>
            <person name="Lundell T."/>
            <person name="Morin E."/>
            <person name="Murat C."/>
            <person name="Riley R."/>
            <person name="Ohm R."/>
            <person name="Sun H."/>
            <person name="Tunlid A."/>
            <person name="Henrissat B."/>
            <person name="Grigoriev I.V."/>
            <person name="Hibbett D.S."/>
            <person name="Martin F."/>
        </authorList>
    </citation>
    <scope>NUCLEOTIDE SEQUENCE [LARGE SCALE GENOMIC DNA]</scope>
    <source>
        <strain evidence="2 3">FD-317 M1</strain>
    </source>
</reference>
<dbReference type="AlphaFoldDB" id="A0A0D0BRZ0"/>